<accession>A0A5C3N8I8</accession>
<keyword evidence="2" id="KW-1185">Reference proteome</keyword>
<dbReference type="Proteomes" id="UP000305948">
    <property type="component" value="Unassembled WGS sequence"/>
</dbReference>
<proteinExistence type="predicted"/>
<sequence length="150" mass="17114">MWSNFRVQSRGTISTLVGKVSSRTAVYPDRDMASLTILRYIRYYYRIDDVSGASSPCRDPSAWSGLRIHLHRYAVRLHDFPLLERVQGGTPRRAVHSIARKYSGVFVLALMQPASLVLRTCILRPSTDCFYRTAYGIYSRDTPVLGNYFA</sequence>
<dbReference type="AlphaFoldDB" id="A0A5C3N8I8"/>
<reference evidence="1 2" key="1">
    <citation type="journal article" date="2019" name="Nat. Ecol. Evol.">
        <title>Megaphylogeny resolves global patterns of mushroom evolution.</title>
        <authorList>
            <person name="Varga T."/>
            <person name="Krizsan K."/>
            <person name="Foldi C."/>
            <person name="Dima B."/>
            <person name="Sanchez-Garcia M."/>
            <person name="Sanchez-Ramirez S."/>
            <person name="Szollosi G.J."/>
            <person name="Szarkandi J.G."/>
            <person name="Papp V."/>
            <person name="Albert L."/>
            <person name="Andreopoulos W."/>
            <person name="Angelini C."/>
            <person name="Antonin V."/>
            <person name="Barry K.W."/>
            <person name="Bougher N.L."/>
            <person name="Buchanan P."/>
            <person name="Buyck B."/>
            <person name="Bense V."/>
            <person name="Catcheside P."/>
            <person name="Chovatia M."/>
            <person name="Cooper J."/>
            <person name="Damon W."/>
            <person name="Desjardin D."/>
            <person name="Finy P."/>
            <person name="Geml J."/>
            <person name="Haridas S."/>
            <person name="Hughes K."/>
            <person name="Justo A."/>
            <person name="Karasinski D."/>
            <person name="Kautmanova I."/>
            <person name="Kiss B."/>
            <person name="Kocsube S."/>
            <person name="Kotiranta H."/>
            <person name="LaButti K.M."/>
            <person name="Lechner B.E."/>
            <person name="Liimatainen K."/>
            <person name="Lipzen A."/>
            <person name="Lukacs Z."/>
            <person name="Mihaltcheva S."/>
            <person name="Morgado L.N."/>
            <person name="Niskanen T."/>
            <person name="Noordeloos M.E."/>
            <person name="Ohm R.A."/>
            <person name="Ortiz-Santana B."/>
            <person name="Ovrebo C."/>
            <person name="Racz N."/>
            <person name="Riley R."/>
            <person name="Savchenko A."/>
            <person name="Shiryaev A."/>
            <person name="Soop K."/>
            <person name="Spirin V."/>
            <person name="Szebenyi C."/>
            <person name="Tomsovsky M."/>
            <person name="Tulloss R.E."/>
            <person name="Uehling J."/>
            <person name="Grigoriev I.V."/>
            <person name="Vagvolgyi C."/>
            <person name="Papp T."/>
            <person name="Martin F.M."/>
            <person name="Miettinen O."/>
            <person name="Hibbett D.S."/>
            <person name="Nagy L.G."/>
        </authorList>
    </citation>
    <scope>NUCLEOTIDE SEQUENCE [LARGE SCALE GENOMIC DNA]</scope>
    <source>
        <strain evidence="1 2">OMC1185</strain>
    </source>
</reference>
<evidence type="ECO:0000313" key="1">
    <source>
        <dbReference type="EMBL" id="TFK53552.1"/>
    </source>
</evidence>
<organism evidence="1 2">
    <name type="scientific">Heliocybe sulcata</name>
    <dbReference type="NCBI Taxonomy" id="5364"/>
    <lineage>
        <taxon>Eukaryota</taxon>
        <taxon>Fungi</taxon>
        <taxon>Dikarya</taxon>
        <taxon>Basidiomycota</taxon>
        <taxon>Agaricomycotina</taxon>
        <taxon>Agaricomycetes</taxon>
        <taxon>Gloeophyllales</taxon>
        <taxon>Gloeophyllaceae</taxon>
        <taxon>Heliocybe</taxon>
    </lineage>
</organism>
<evidence type="ECO:0000313" key="2">
    <source>
        <dbReference type="Proteomes" id="UP000305948"/>
    </source>
</evidence>
<protein>
    <submittedName>
        <fullName evidence="1">Uncharacterized protein</fullName>
    </submittedName>
</protein>
<name>A0A5C3N8I8_9AGAM</name>
<gene>
    <name evidence="1" type="ORF">OE88DRAFT_1258984</name>
</gene>
<dbReference type="EMBL" id="ML213507">
    <property type="protein sequence ID" value="TFK53552.1"/>
    <property type="molecule type" value="Genomic_DNA"/>
</dbReference>